<reference evidence="3 4" key="1">
    <citation type="submission" date="2016-02" db="EMBL/GenBank/DDBJ databases">
        <title>Comparison of Clostridium stercorarium subspecies using comparative genomics and transcriptomics.</title>
        <authorList>
            <person name="Schellenberg J."/>
            <person name="Thallinger G."/>
            <person name="Levin D.B."/>
            <person name="Zhang X."/>
            <person name="Alvare G."/>
            <person name="Fristensky B."/>
            <person name="Sparling R."/>
        </authorList>
    </citation>
    <scope>NUCLEOTIDE SEQUENCE [LARGE SCALE GENOMIC DNA]</scope>
    <source>
        <strain evidence="3 4">DSM 2910</strain>
    </source>
</reference>
<dbReference type="GO" id="GO:0004467">
    <property type="term" value="F:long-chain fatty acid-CoA ligase activity"/>
    <property type="evidence" value="ECO:0007669"/>
    <property type="project" value="UniProtKB-EC"/>
</dbReference>
<feature type="domain" description="AMP-dependent synthetase/ligase" evidence="2">
    <location>
        <begin position="22"/>
        <end position="423"/>
    </location>
</feature>
<dbReference type="Gene3D" id="3.30.300.30">
    <property type="match status" value="1"/>
</dbReference>
<dbReference type="OrthoDB" id="9778383at2"/>
<dbReference type="Proteomes" id="UP000092971">
    <property type="component" value="Chromosome"/>
</dbReference>
<dbReference type="RefSeq" id="WP_015358339.1">
    <property type="nucleotide sequence ID" value="NZ_CP014672.1"/>
</dbReference>
<evidence type="ECO:0000259" key="2">
    <source>
        <dbReference type="Pfam" id="PF00501"/>
    </source>
</evidence>
<comment type="catalytic activity">
    <reaction evidence="1">
        <text>a long-chain fatty acid + ATP + CoA = a long-chain fatty acyl-CoA + AMP + diphosphate</text>
        <dbReference type="Rhea" id="RHEA:15421"/>
        <dbReference type="ChEBI" id="CHEBI:30616"/>
        <dbReference type="ChEBI" id="CHEBI:33019"/>
        <dbReference type="ChEBI" id="CHEBI:57287"/>
        <dbReference type="ChEBI" id="CHEBI:57560"/>
        <dbReference type="ChEBI" id="CHEBI:83139"/>
        <dbReference type="ChEBI" id="CHEBI:456215"/>
        <dbReference type="EC" id="6.2.1.3"/>
    </reaction>
    <physiologicalReaction direction="left-to-right" evidence="1">
        <dbReference type="Rhea" id="RHEA:15422"/>
    </physiologicalReaction>
</comment>
<dbReference type="Pfam" id="PF00501">
    <property type="entry name" value="AMP-binding"/>
    <property type="match status" value="1"/>
</dbReference>
<dbReference type="AlphaFoldDB" id="A0A1B1YBC9"/>
<dbReference type="PANTHER" id="PTHR43272:SF52">
    <property type="entry name" value="AMP-DEPENDENT SYNTHETASE_LIGASE DOMAIN-CONTAINING PROTEIN"/>
    <property type="match status" value="1"/>
</dbReference>
<dbReference type="InterPro" id="IPR042099">
    <property type="entry name" value="ANL_N_sf"/>
</dbReference>
<accession>A0A1B1YBC9</accession>
<dbReference type="PANTHER" id="PTHR43272">
    <property type="entry name" value="LONG-CHAIN-FATTY-ACID--COA LIGASE"/>
    <property type="match status" value="1"/>
</dbReference>
<evidence type="ECO:0000313" key="3">
    <source>
        <dbReference type="EMBL" id="ANW98064.1"/>
    </source>
</evidence>
<dbReference type="GO" id="GO:0016020">
    <property type="term" value="C:membrane"/>
    <property type="evidence" value="ECO:0007669"/>
    <property type="project" value="TreeGrafter"/>
</dbReference>
<evidence type="ECO:0000256" key="1">
    <source>
        <dbReference type="ARBA" id="ARBA00024484"/>
    </source>
</evidence>
<dbReference type="InterPro" id="IPR045851">
    <property type="entry name" value="AMP-bd_C_sf"/>
</dbReference>
<sequence length="587" mass="66395">MKKDKIKYFEVRKIVDLRDMVRQSAELYPDCSAFTLKDSNGNFTSVTYKKFLETLNELGTALLDLGLKNAKIAVMSENRYEWCLTYLAVVNGVGIIVPLDRELPLNEVVSLLTRSEATAIVTSANYIQNIINIKKNLPDLKYIISMDPPGEENNEGVIYLSDLLEKGRTLIEAGNRDYIDAPIDPNEMRMLIFTSGTTDKSKGVMLSHRNICADIMGVSQLLTADTRDSILSILPLHHTYECTAGFLTMIYLGVSIGFCEGLRYISKNIQEYKPSIMMSVPLILENVYNKIEKNTKKENKYFKFKFGLFIAPLLAKLGFKDIQKKMFKEVHESLGGRLRLIISGASALNPKVSKAFRAMGFNLLQGYGLTECSPIVTVNRIKEYKDGSVGLPLPGVEIKIDNPGRDKVGEIVVKGDNVMLGYFKNEEATREVLKDGWLYTGDYGRIDKDGFLYITGRKKNVIVTKNGKNIYPEDIELYLNQSPYILESLVYGVNDPGDDETKVCAQIVPKMEAIEEELGKTPTDEELHKIILAEVKKVNKKLSSYKRIQHFDIRKEEFEKTTTKKIKRYVELLSGNISNLTNRLKIK</sequence>
<dbReference type="EMBL" id="CP014672">
    <property type="protein sequence ID" value="ANW98064.1"/>
    <property type="molecule type" value="Genomic_DNA"/>
</dbReference>
<name>A0A1B1YBC9_THEST</name>
<dbReference type="SUPFAM" id="SSF56801">
    <property type="entry name" value="Acetyl-CoA synthetase-like"/>
    <property type="match status" value="1"/>
</dbReference>
<dbReference type="Gene3D" id="3.40.50.12780">
    <property type="entry name" value="N-terminal domain of ligase-like"/>
    <property type="match status" value="1"/>
</dbReference>
<gene>
    <name evidence="3" type="ORF">CSTERTH_02895</name>
</gene>
<dbReference type="InterPro" id="IPR000873">
    <property type="entry name" value="AMP-dep_synth/lig_dom"/>
</dbReference>
<proteinExistence type="predicted"/>
<protein>
    <submittedName>
        <fullName evidence="3">AMP-dependent synthetase</fullName>
    </submittedName>
</protein>
<dbReference type="Pfam" id="PF23562">
    <property type="entry name" value="AMP-binding_C_3"/>
    <property type="match status" value="1"/>
</dbReference>
<evidence type="ECO:0000313" key="4">
    <source>
        <dbReference type="Proteomes" id="UP000092971"/>
    </source>
</evidence>
<organism evidence="3 4">
    <name type="scientific">Thermoclostridium stercorarium subsp. thermolacticum DSM 2910</name>
    <dbReference type="NCBI Taxonomy" id="1121336"/>
    <lineage>
        <taxon>Bacteria</taxon>
        <taxon>Bacillati</taxon>
        <taxon>Bacillota</taxon>
        <taxon>Clostridia</taxon>
        <taxon>Eubacteriales</taxon>
        <taxon>Oscillospiraceae</taxon>
        <taxon>Thermoclostridium</taxon>
    </lineage>
</organism>